<comment type="cofactor">
    <cofactor evidence="1">
        <name>Ca(2+)</name>
        <dbReference type="ChEBI" id="CHEBI:29108"/>
    </cofactor>
</comment>
<dbReference type="PANTHER" id="PTHR12143:SF43">
    <property type="entry name" value="PUTATIVE-RELATED"/>
    <property type="match status" value="1"/>
</dbReference>
<feature type="signal peptide" evidence="4">
    <location>
        <begin position="1"/>
        <end position="23"/>
    </location>
</feature>
<comment type="subunit">
    <text evidence="2">Monomer.</text>
</comment>
<dbReference type="InterPro" id="IPR012939">
    <property type="entry name" value="Glyco_hydro_92"/>
</dbReference>
<dbReference type="GO" id="GO:0005975">
    <property type="term" value="P:carbohydrate metabolic process"/>
    <property type="evidence" value="ECO:0007669"/>
    <property type="project" value="InterPro"/>
</dbReference>
<dbReference type="EMBL" id="CP042434">
    <property type="protein sequence ID" value="QEC73541.1"/>
    <property type="molecule type" value="Genomic_DNA"/>
</dbReference>
<dbReference type="GO" id="GO:0005829">
    <property type="term" value="C:cytosol"/>
    <property type="evidence" value="ECO:0007669"/>
    <property type="project" value="TreeGrafter"/>
</dbReference>
<dbReference type="Gene3D" id="1.20.1050.60">
    <property type="entry name" value="alpha-1,2-mannosidase"/>
    <property type="match status" value="1"/>
</dbReference>
<dbReference type="PANTHER" id="PTHR12143">
    <property type="entry name" value="PEPTIDE N-GLYCANASE PNGASE -RELATED"/>
    <property type="match status" value="1"/>
</dbReference>
<evidence type="ECO:0000313" key="7">
    <source>
        <dbReference type="EMBL" id="QEC73541.1"/>
    </source>
</evidence>
<gene>
    <name evidence="7" type="ORF">FSB73_19620</name>
</gene>
<evidence type="ECO:0000313" key="8">
    <source>
        <dbReference type="Proteomes" id="UP000321291"/>
    </source>
</evidence>
<dbReference type="Gene3D" id="1.20.1610.10">
    <property type="entry name" value="alpha-1,2-mannosidases domains"/>
    <property type="match status" value="1"/>
</dbReference>
<dbReference type="FunFam" id="3.30.2080.10:FF:000001">
    <property type="entry name" value="Alpha-1,2-mannosidase subfamily"/>
    <property type="match status" value="1"/>
</dbReference>
<keyword evidence="4" id="KW-0732">Signal</keyword>
<feature type="chain" id="PRO_5023006225" evidence="4">
    <location>
        <begin position="24"/>
        <end position="773"/>
    </location>
</feature>
<evidence type="ECO:0000259" key="6">
    <source>
        <dbReference type="Pfam" id="PF17678"/>
    </source>
</evidence>
<dbReference type="Gene3D" id="2.70.98.10">
    <property type="match status" value="1"/>
</dbReference>
<evidence type="ECO:0000256" key="1">
    <source>
        <dbReference type="ARBA" id="ARBA00001913"/>
    </source>
</evidence>
<dbReference type="NCBIfam" id="TIGR01180">
    <property type="entry name" value="aman2_put"/>
    <property type="match status" value="1"/>
</dbReference>
<dbReference type="KEGG" id="agi:FSB73_19620"/>
<dbReference type="AlphaFoldDB" id="A0A5B8VR27"/>
<dbReference type="GO" id="GO:0006516">
    <property type="term" value="P:glycoprotein catabolic process"/>
    <property type="evidence" value="ECO:0007669"/>
    <property type="project" value="TreeGrafter"/>
</dbReference>
<dbReference type="FunFam" id="1.20.1050.60:FF:000001">
    <property type="entry name" value="Putative alpha-1,2-mannosidase"/>
    <property type="match status" value="1"/>
</dbReference>
<organism evidence="7 8">
    <name type="scientific">Arachidicoccus ginsenosidivorans</name>
    <dbReference type="NCBI Taxonomy" id="496057"/>
    <lineage>
        <taxon>Bacteria</taxon>
        <taxon>Pseudomonadati</taxon>
        <taxon>Bacteroidota</taxon>
        <taxon>Chitinophagia</taxon>
        <taxon>Chitinophagales</taxon>
        <taxon>Chitinophagaceae</taxon>
        <taxon>Arachidicoccus</taxon>
    </lineage>
</organism>
<dbReference type="InterPro" id="IPR050883">
    <property type="entry name" value="PNGase"/>
</dbReference>
<dbReference type="InterPro" id="IPR008928">
    <property type="entry name" value="6-hairpin_glycosidase_sf"/>
</dbReference>
<accession>A0A5B8VR27</accession>
<name>A0A5B8VR27_9BACT</name>
<feature type="domain" description="Glycosyl hydrolase family 92" evidence="5">
    <location>
        <begin position="266"/>
        <end position="743"/>
    </location>
</feature>
<dbReference type="Proteomes" id="UP000321291">
    <property type="component" value="Chromosome"/>
</dbReference>
<keyword evidence="8" id="KW-1185">Reference proteome</keyword>
<sequence>MLGWFKKKTILMLTALGSLAAAAQNASPVKDLVSYVNTLQGTASTPGYSYGNTYPAIALPFGEHFWSPQTGKNGNGWKYCYQDSAIRGFGQTHQCSPWMNDYGVYSLMPLTGNLVVNEDKRASPFDHRNEKAGPDYYQVRFDNGIQTQITPSERGAIFRFQFPKNAPAYLLLDGYTGYSQFQIDAQHKTVTGYVHNGIFIPGNFKNHLILRFSQPLLSYGSWDGQANTVSADSTQVSGNKKGIYLQFKPGTTVEVKVASSYISLAQAKRNLLQELGTKSFDQVHSRAHQTWNKKLGQIQVEGLSKSDQQTFYSCLYRSSLFPCKFYDRDSTGKPYYYSPNDAKIHNGYFYTDDGYWDTFRAKFPLYNLLQPRMQARYMKAILAVQKECGWLPSWSFPAETGGVMIGNHAISVLADAWIKGIHSFDPDSALAAYFHEATGSRPDGRFGRKEWGDYFVLGYVPYKKSEVGSTAKTLEYCYDDFCAYQLAKASGNQFYEDIFARQLYNYKNVFNPASGFMEGKDSTGKFDPQFNPYQWGGPFVEGNSWHYSWSVFHDVQGLIDLMGGPQKFVSKLDALFNSPDSIDVGSYRDTIHEMREMVTARMGQYAQGNEPIEHTAYLYTYAGQPWKTQYHVRRIMQTLYNASPKGYPGDEDQGQMSAWYVLSALGLYSVCPGTSQYIIGSPLFTKAVLHLEGGKTFVIKALNNSDQNIYIQSATLNGQPFTANWIDYKTIIKGGELIFQMGDHPAKNRAVKTSDLPYSFSSTKSKQALTRAK</sequence>
<evidence type="ECO:0000259" key="5">
    <source>
        <dbReference type="Pfam" id="PF07971"/>
    </source>
</evidence>
<evidence type="ECO:0000256" key="3">
    <source>
        <dbReference type="ARBA" id="ARBA00022837"/>
    </source>
</evidence>
<dbReference type="SUPFAM" id="SSF48208">
    <property type="entry name" value="Six-hairpin glycosidases"/>
    <property type="match status" value="1"/>
</dbReference>
<keyword evidence="3" id="KW-0106">Calcium</keyword>
<dbReference type="Gene3D" id="3.30.2080.10">
    <property type="entry name" value="GH92 mannosidase domain"/>
    <property type="match status" value="1"/>
</dbReference>
<dbReference type="InterPro" id="IPR005887">
    <property type="entry name" value="GH92_a_mannosidase_put"/>
</dbReference>
<keyword evidence="7" id="KW-0378">Hydrolase</keyword>
<dbReference type="GO" id="GO:0030246">
    <property type="term" value="F:carbohydrate binding"/>
    <property type="evidence" value="ECO:0007669"/>
    <property type="project" value="InterPro"/>
</dbReference>
<proteinExistence type="predicted"/>
<reference evidence="7 8" key="1">
    <citation type="journal article" date="2017" name="Int. J. Syst. Evol. Microbiol.">
        <title>Arachidicoccus ginsenosidivorans sp. nov., with ginsenoside-converting activity isolated from ginseng cultivating soil.</title>
        <authorList>
            <person name="Siddiqi M.Z."/>
            <person name="Aslam Z."/>
            <person name="Im W.T."/>
        </authorList>
    </citation>
    <scope>NUCLEOTIDE SEQUENCE [LARGE SCALE GENOMIC DNA]</scope>
    <source>
        <strain evidence="7 8">Gsoil 809</strain>
    </source>
</reference>
<dbReference type="GO" id="GO:0000224">
    <property type="term" value="F:peptide-N4-(N-acetyl-beta-glucosaminyl)asparagine amidase activity"/>
    <property type="evidence" value="ECO:0007669"/>
    <property type="project" value="TreeGrafter"/>
</dbReference>
<dbReference type="InterPro" id="IPR014718">
    <property type="entry name" value="GH-type_carb-bd"/>
</dbReference>
<evidence type="ECO:0000256" key="2">
    <source>
        <dbReference type="ARBA" id="ARBA00011245"/>
    </source>
</evidence>
<protein>
    <submittedName>
        <fullName evidence="7">Glycoside hydrolase family 92 protein</fullName>
    </submittedName>
</protein>
<dbReference type="InterPro" id="IPR041371">
    <property type="entry name" value="GH92_N"/>
</dbReference>
<dbReference type="Pfam" id="PF07971">
    <property type="entry name" value="Glyco_hydro_92"/>
    <property type="match status" value="1"/>
</dbReference>
<evidence type="ECO:0000256" key="4">
    <source>
        <dbReference type="SAM" id="SignalP"/>
    </source>
</evidence>
<feature type="domain" description="Glycosyl hydrolase family 92 N-terminal" evidence="6">
    <location>
        <begin position="35"/>
        <end position="260"/>
    </location>
</feature>
<dbReference type="Pfam" id="PF17678">
    <property type="entry name" value="Glyco_hydro_92N"/>
    <property type="match status" value="1"/>
</dbReference>